<dbReference type="EMBL" id="FTOH01000001">
    <property type="protein sequence ID" value="SIS42036.1"/>
    <property type="molecule type" value="Genomic_DNA"/>
</dbReference>
<accession>A0A1N7IYG9</accession>
<gene>
    <name evidence="1" type="ORF">SAMN05421686_101137</name>
</gene>
<evidence type="ECO:0000313" key="1">
    <source>
        <dbReference type="EMBL" id="SIS42036.1"/>
    </source>
</evidence>
<proteinExistence type="predicted"/>
<protein>
    <submittedName>
        <fullName evidence="1">Uncharacterized protein</fullName>
    </submittedName>
</protein>
<dbReference type="OrthoDB" id="6398615at2"/>
<organism evidence="1 2">
    <name type="scientific">Thalassolituus maritimus</name>
    <dbReference type="NCBI Taxonomy" id="484498"/>
    <lineage>
        <taxon>Bacteria</taxon>
        <taxon>Pseudomonadati</taxon>
        <taxon>Pseudomonadota</taxon>
        <taxon>Gammaproteobacteria</taxon>
        <taxon>Oceanospirillales</taxon>
        <taxon>Oceanospirillaceae</taxon>
        <taxon>Thalassolituus</taxon>
    </lineage>
</organism>
<sequence>MEESNHRIAYALHMKKKWIYGKDNEELLHENGIQVTPEEFDLSMKGMIFCPVCATPLSRSPDTSSVSTNSRTAHFKHKPTYSKISCRLKTKRMEGLSYKNEEEAFKSIEDQTLVIVSDWMAHPPSNHDDIDETGEFNQTAIEDANGPETEVAIGRHRGREFNLPSKISSVTALCKEFDKNLHKGYHLPDSQFPMLLSDMLFNINRITENTDSKNRLFFGKISGYKKLNKRNIIYIKIEGFNEFKLYSWPEFDKRKHINTNSIGRHILFHSSLEWEGNIPRCFVNSWGQYSLLPQKYEKLLNHHN</sequence>
<keyword evidence="2" id="KW-1185">Reference proteome</keyword>
<dbReference type="Proteomes" id="UP000185639">
    <property type="component" value="Unassembled WGS sequence"/>
</dbReference>
<dbReference type="RefSeq" id="WP_139325706.1">
    <property type="nucleotide sequence ID" value="NZ_FTOH01000001.1"/>
</dbReference>
<dbReference type="AlphaFoldDB" id="A0A1N7IYG9"/>
<reference evidence="2" key="1">
    <citation type="submission" date="2017-01" db="EMBL/GenBank/DDBJ databases">
        <authorList>
            <person name="Varghese N."/>
            <person name="Submissions S."/>
        </authorList>
    </citation>
    <scope>NUCLEOTIDE SEQUENCE [LARGE SCALE GENOMIC DNA]</scope>
    <source>
        <strain evidence="2">DSM 24913</strain>
    </source>
</reference>
<name>A0A1N7IYG9_9GAMM</name>
<dbReference type="STRING" id="484498.SAMN05421686_101137"/>
<evidence type="ECO:0000313" key="2">
    <source>
        <dbReference type="Proteomes" id="UP000185639"/>
    </source>
</evidence>